<evidence type="ECO:0000256" key="1">
    <source>
        <dbReference type="SAM" id="MobiDB-lite"/>
    </source>
</evidence>
<protein>
    <submittedName>
        <fullName evidence="2">Uncharacterized protein</fullName>
    </submittedName>
</protein>
<dbReference type="Proteomes" id="UP000799118">
    <property type="component" value="Unassembled WGS sequence"/>
</dbReference>
<proteinExistence type="predicted"/>
<dbReference type="Pfam" id="PF14441">
    <property type="entry name" value="OTT_1508_deam"/>
    <property type="match status" value="1"/>
</dbReference>
<evidence type="ECO:0000313" key="2">
    <source>
        <dbReference type="EMBL" id="KAE9385875.1"/>
    </source>
</evidence>
<feature type="region of interest" description="Disordered" evidence="1">
    <location>
        <begin position="260"/>
        <end position="285"/>
    </location>
</feature>
<accession>A0A6A4GKR7</accession>
<dbReference type="InterPro" id="IPR027796">
    <property type="entry name" value="OTT_1508_deam-like"/>
</dbReference>
<name>A0A6A4GKR7_9AGAR</name>
<organism evidence="2 3">
    <name type="scientific">Gymnopus androsaceus JB14</name>
    <dbReference type="NCBI Taxonomy" id="1447944"/>
    <lineage>
        <taxon>Eukaryota</taxon>
        <taxon>Fungi</taxon>
        <taxon>Dikarya</taxon>
        <taxon>Basidiomycota</taxon>
        <taxon>Agaricomycotina</taxon>
        <taxon>Agaricomycetes</taxon>
        <taxon>Agaricomycetidae</taxon>
        <taxon>Agaricales</taxon>
        <taxon>Marasmiineae</taxon>
        <taxon>Omphalotaceae</taxon>
        <taxon>Gymnopus</taxon>
    </lineage>
</organism>
<dbReference type="OrthoDB" id="3042753at2759"/>
<sequence length="509" mass="57284">MSEILPAPLTNSPRSDIILLSSYLCGQQAVSSVPHPGDRDAELYNHVSTVLTTGNSRNPKASNVNAVIGKTNISSVEFLVFAKNARLREDGGTGVRNLRTQLRTAKRIEPTVEQDSGKSEPMGERVDVVADKMHGKELLEKWVEDKDSFTFGTHLKDLFNENLELKNHPIPKTNSGDPLIVKYPVNSNNTESWLRIIYKQWLELEEHLLVDKKKMETMKARKDTTKDVPKAKAIHAILKACTKFWQMLAKQYSLRNSTTLPADKADENNVAKSEDSEDSEDHDELNLPQKEVDSAQLYPNYAASHVMSAFKNVLGWQYTTTYVYAKASHFRGTLKISRFYYPHGLKPAVFHPKTVTDVLENKLKLESSIPYKTTRILSTTLNVKVQAEAALMSWITTLDEKESTCSIKWLIGVSKKSCRLCWELSSFLEEENRLVFQLPGTHSTFYPWISPPGISDTTLLKLQHVLLNACQSFKATHSRQSSTSSAKDDSLVIDSYNSSWGKAEIPMST</sequence>
<reference evidence="2" key="1">
    <citation type="journal article" date="2019" name="Environ. Microbiol.">
        <title>Fungal ecological strategies reflected in gene transcription - a case study of two litter decomposers.</title>
        <authorList>
            <person name="Barbi F."/>
            <person name="Kohler A."/>
            <person name="Barry K."/>
            <person name="Baskaran P."/>
            <person name="Daum C."/>
            <person name="Fauchery L."/>
            <person name="Ihrmark K."/>
            <person name="Kuo A."/>
            <person name="LaButti K."/>
            <person name="Lipzen A."/>
            <person name="Morin E."/>
            <person name="Grigoriev I.V."/>
            <person name="Henrissat B."/>
            <person name="Lindahl B."/>
            <person name="Martin F."/>
        </authorList>
    </citation>
    <scope>NUCLEOTIDE SEQUENCE</scope>
    <source>
        <strain evidence="2">JB14</strain>
    </source>
</reference>
<gene>
    <name evidence="2" type="ORF">BT96DRAFT_1006647</name>
</gene>
<feature type="compositionally biased region" description="Basic and acidic residues" evidence="1">
    <location>
        <begin position="263"/>
        <end position="274"/>
    </location>
</feature>
<evidence type="ECO:0000313" key="3">
    <source>
        <dbReference type="Proteomes" id="UP000799118"/>
    </source>
</evidence>
<dbReference type="EMBL" id="ML769937">
    <property type="protein sequence ID" value="KAE9385875.1"/>
    <property type="molecule type" value="Genomic_DNA"/>
</dbReference>
<dbReference type="AlphaFoldDB" id="A0A6A4GKR7"/>
<keyword evidence="3" id="KW-1185">Reference proteome</keyword>